<organism evidence="3 4">
    <name type="scientific">Paramecium sonneborni</name>
    <dbReference type="NCBI Taxonomy" id="65129"/>
    <lineage>
        <taxon>Eukaryota</taxon>
        <taxon>Sar</taxon>
        <taxon>Alveolata</taxon>
        <taxon>Ciliophora</taxon>
        <taxon>Intramacronucleata</taxon>
        <taxon>Oligohymenophorea</taxon>
        <taxon>Peniculida</taxon>
        <taxon>Parameciidae</taxon>
        <taxon>Paramecium</taxon>
    </lineage>
</organism>
<evidence type="ECO:0000259" key="2">
    <source>
        <dbReference type="PROSITE" id="PS50013"/>
    </source>
</evidence>
<evidence type="ECO:0000256" key="1">
    <source>
        <dbReference type="SAM" id="Coils"/>
    </source>
</evidence>
<dbReference type="OrthoDB" id="436852at2759"/>
<sequence>MQRKKRGLYFIEQILDYKQYNNQKYYLVKWQGYNNRDCTWEKPEKIPNIAQFLHQFEENVKQYGSNFYHIENDEPPQLEDFIGVPSLSKQNSYEYQQEQIKRLQIQIDELKSEIDQMKKQQDEIIQLINISQQTEKCSQPNQQQDYEIIQESTSEQSQKYTEIKQQSEGGYEFGDQLDKIGQAVQIKDKGDKMYYILWQKRPNGIIPKNRWVNSEYLMKHDIKALCQYLQKKLQ</sequence>
<evidence type="ECO:0000313" key="4">
    <source>
        <dbReference type="Proteomes" id="UP000692954"/>
    </source>
</evidence>
<feature type="coiled-coil region" evidence="1">
    <location>
        <begin position="93"/>
        <end position="127"/>
    </location>
</feature>
<evidence type="ECO:0000313" key="3">
    <source>
        <dbReference type="EMBL" id="CAD8128155.1"/>
    </source>
</evidence>
<gene>
    <name evidence="3" type="ORF">PSON_ATCC_30995.1.T1830089</name>
</gene>
<comment type="caution">
    <text evidence="3">The sequence shown here is derived from an EMBL/GenBank/DDBJ whole genome shotgun (WGS) entry which is preliminary data.</text>
</comment>
<accession>A0A8S1RMV0</accession>
<name>A0A8S1RMV0_9CILI</name>
<reference evidence="3" key="1">
    <citation type="submission" date="2021-01" db="EMBL/GenBank/DDBJ databases">
        <authorList>
            <consortium name="Genoscope - CEA"/>
            <person name="William W."/>
        </authorList>
    </citation>
    <scope>NUCLEOTIDE SEQUENCE</scope>
</reference>
<dbReference type="PROSITE" id="PS50013">
    <property type="entry name" value="CHROMO_2"/>
    <property type="match status" value="1"/>
</dbReference>
<dbReference type="Pfam" id="PF00385">
    <property type="entry name" value="Chromo"/>
    <property type="match status" value="1"/>
</dbReference>
<proteinExistence type="predicted"/>
<protein>
    <recommendedName>
        <fullName evidence="2">Chromo domain-containing protein</fullName>
    </recommendedName>
</protein>
<keyword evidence="1" id="KW-0175">Coiled coil</keyword>
<dbReference type="EMBL" id="CAJJDN010000183">
    <property type="protein sequence ID" value="CAD8128155.1"/>
    <property type="molecule type" value="Genomic_DNA"/>
</dbReference>
<dbReference type="CDD" id="cd00024">
    <property type="entry name" value="CD_CSD"/>
    <property type="match status" value="1"/>
</dbReference>
<keyword evidence="4" id="KW-1185">Reference proteome</keyword>
<dbReference type="InterPro" id="IPR000953">
    <property type="entry name" value="Chromo/chromo_shadow_dom"/>
</dbReference>
<dbReference type="InterPro" id="IPR023780">
    <property type="entry name" value="Chromo_domain"/>
</dbReference>
<dbReference type="SMART" id="SM00298">
    <property type="entry name" value="CHROMO"/>
    <property type="match status" value="2"/>
</dbReference>
<dbReference type="AlphaFoldDB" id="A0A8S1RMV0"/>
<feature type="domain" description="Chromo" evidence="2">
    <location>
        <begin position="9"/>
        <end position="68"/>
    </location>
</feature>
<dbReference type="Proteomes" id="UP000692954">
    <property type="component" value="Unassembled WGS sequence"/>
</dbReference>